<dbReference type="EMBL" id="CAADFO010000077">
    <property type="protein sequence ID" value="VFK31099.1"/>
    <property type="molecule type" value="Genomic_DNA"/>
</dbReference>
<reference evidence="1" key="1">
    <citation type="submission" date="2019-02" db="EMBL/GenBank/DDBJ databases">
        <authorList>
            <person name="Gruber-Vodicka R. H."/>
            <person name="Seah K. B. B."/>
        </authorList>
    </citation>
    <scope>NUCLEOTIDE SEQUENCE</scope>
    <source>
        <strain evidence="1">BECK_BZ197</strain>
    </source>
</reference>
<gene>
    <name evidence="1" type="ORF">BECKMB1821G_GA0114241_10773</name>
</gene>
<accession>A0A450XPH1</accession>
<protein>
    <submittedName>
        <fullName evidence="1">Uncharacterized protein</fullName>
    </submittedName>
</protein>
<evidence type="ECO:0000313" key="1">
    <source>
        <dbReference type="EMBL" id="VFK31099.1"/>
    </source>
</evidence>
<name>A0A450XPH1_9GAMM</name>
<sequence>MTGMDTTDITLVTPGVIGTAPLSTVVTTIVIVPGIPASITAAASSPMGIESTASTTKSTITIPTVVFTTPYAALCIRSAPLRSSGASLKSTTTVDATPCPSSSRAGITIVSRRTSTDDCIPLISNLVVTISTTPAGNHKRCIIMNHECAPTPPPHHNHKSHRPLSALPEYELHHGVLTENPPSF</sequence>
<proteinExistence type="predicted"/>
<dbReference type="AlphaFoldDB" id="A0A450XPH1"/>
<organism evidence="1">
    <name type="scientific">Candidatus Kentrum sp. MB</name>
    <dbReference type="NCBI Taxonomy" id="2138164"/>
    <lineage>
        <taxon>Bacteria</taxon>
        <taxon>Pseudomonadati</taxon>
        <taxon>Pseudomonadota</taxon>
        <taxon>Gammaproteobacteria</taxon>
        <taxon>Candidatus Kentrum</taxon>
    </lineage>
</organism>